<dbReference type="InterPro" id="IPR038296">
    <property type="entry name" value="ParD_sf"/>
</dbReference>
<dbReference type="AlphaFoldDB" id="A0A1C3WKJ8"/>
<dbReference type="OrthoDB" id="291307at2"/>
<sequence length="93" mass="10181">MSNVSKVSIAVTPQQAELLRDAVESGAYASSSEIVREAMRDWSAKWASRKNDIQDLRELWAQGKASGTAKAVDLEATHETARQKLNAARNHGD</sequence>
<organism evidence="3 4">
    <name type="scientific">Rhizobium hainanense</name>
    <dbReference type="NCBI Taxonomy" id="52131"/>
    <lineage>
        <taxon>Bacteria</taxon>
        <taxon>Pseudomonadati</taxon>
        <taxon>Pseudomonadota</taxon>
        <taxon>Alphaproteobacteria</taxon>
        <taxon>Hyphomicrobiales</taxon>
        <taxon>Rhizobiaceae</taxon>
        <taxon>Rhizobium/Agrobacterium group</taxon>
        <taxon>Rhizobium</taxon>
    </lineage>
</organism>
<dbReference type="InterPro" id="IPR022789">
    <property type="entry name" value="ParD"/>
</dbReference>
<reference evidence="4" key="1">
    <citation type="submission" date="2016-08" db="EMBL/GenBank/DDBJ databases">
        <authorList>
            <person name="Varghese N."/>
            <person name="Submissions Spin"/>
        </authorList>
    </citation>
    <scope>NUCLEOTIDE SEQUENCE [LARGE SCALE GENOMIC DNA]</scope>
    <source>
        <strain evidence="4">CCBAU 57015</strain>
    </source>
</reference>
<dbReference type="STRING" id="52131.GA0061100_12533"/>
<dbReference type="InterPro" id="IPR010985">
    <property type="entry name" value="Ribbon_hlx_hlx"/>
</dbReference>
<keyword evidence="2" id="KW-1277">Toxin-antitoxin system</keyword>
<name>A0A1C3WKJ8_9HYPH</name>
<dbReference type="Gene3D" id="6.10.10.120">
    <property type="entry name" value="Antitoxin ParD1-like"/>
    <property type="match status" value="1"/>
</dbReference>
<evidence type="ECO:0000313" key="4">
    <source>
        <dbReference type="Proteomes" id="UP000186228"/>
    </source>
</evidence>
<dbReference type="SUPFAM" id="SSF47598">
    <property type="entry name" value="Ribbon-helix-helix"/>
    <property type="match status" value="1"/>
</dbReference>
<dbReference type="Proteomes" id="UP000186228">
    <property type="component" value="Unassembled WGS sequence"/>
</dbReference>
<keyword evidence="4" id="KW-1185">Reference proteome</keyword>
<protein>
    <submittedName>
        <fullName evidence="3">Antitoxin ParD1/3/4</fullName>
    </submittedName>
</protein>
<proteinExistence type="inferred from homology"/>
<evidence type="ECO:0000256" key="2">
    <source>
        <dbReference type="ARBA" id="ARBA00022649"/>
    </source>
</evidence>
<dbReference type="PANTHER" id="PTHR36582">
    <property type="entry name" value="ANTITOXIN PARD"/>
    <property type="match status" value="1"/>
</dbReference>
<dbReference type="PANTHER" id="PTHR36582:SF2">
    <property type="entry name" value="ANTITOXIN PARD"/>
    <property type="match status" value="1"/>
</dbReference>
<evidence type="ECO:0000313" key="3">
    <source>
        <dbReference type="EMBL" id="SCB40553.1"/>
    </source>
</evidence>
<dbReference type="Pfam" id="PF03693">
    <property type="entry name" value="ParD_antitoxin"/>
    <property type="match status" value="1"/>
</dbReference>
<accession>A0A1C3WKJ8</accession>
<gene>
    <name evidence="3" type="ORF">GA0061100_12533</name>
</gene>
<dbReference type="CDD" id="cd22231">
    <property type="entry name" value="RHH_NikR_HicB-like"/>
    <property type="match status" value="1"/>
</dbReference>
<evidence type="ECO:0000256" key="1">
    <source>
        <dbReference type="ARBA" id="ARBA00008580"/>
    </source>
</evidence>
<dbReference type="EMBL" id="FMAC01000025">
    <property type="protein sequence ID" value="SCB40553.1"/>
    <property type="molecule type" value="Genomic_DNA"/>
</dbReference>
<dbReference type="RefSeq" id="WP_075857184.1">
    <property type="nucleotide sequence ID" value="NZ_FMAC01000025.1"/>
</dbReference>
<comment type="similarity">
    <text evidence="1">Belongs to the ParD antitoxin family.</text>
</comment>
<dbReference type="GO" id="GO:0006355">
    <property type="term" value="P:regulation of DNA-templated transcription"/>
    <property type="evidence" value="ECO:0007669"/>
    <property type="project" value="InterPro"/>
</dbReference>